<reference evidence="1" key="1">
    <citation type="submission" date="2023-06" db="EMBL/GenBank/DDBJ databases">
        <authorList>
            <person name="Kurt Z."/>
        </authorList>
    </citation>
    <scope>NUCLEOTIDE SEQUENCE</scope>
</reference>
<dbReference type="EMBL" id="CAXDID020000003">
    <property type="protein sequence ID" value="CAL5971942.1"/>
    <property type="molecule type" value="Genomic_DNA"/>
</dbReference>
<keyword evidence="3" id="KW-1185">Reference proteome</keyword>
<comment type="caution">
    <text evidence="1">The sequence shown here is derived from an EMBL/GenBank/DDBJ whole genome shotgun (WGS) entry which is preliminary data.</text>
</comment>
<name>A0AA86TSL0_9EUKA</name>
<dbReference type="Proteomes" id="UP001642409">
    <property type="component" value="Unassembled WGS sequence"/>
</dbReference>
<evidence type="ECO:0000313" key="3">
    <source>
        <dbReference type="Proteomes" id="UP001642409"/>
    </source>
</evidence>
<gene>
    <name evidence="1" type="ORF">HINF_LOCUS14746</name>
    <name evidence="2" type="ORF">HINF_LOCUS1657</name>
</gene>
<proteinExistence type="predicted"/>
<accession>A0AA86TSL0</accession>
<reference evidence="2 3" key="2">
    <citation type="submission" date="2024-07" db="EMBL/GenBank/DDBJ databases">
        <authorList>
            <person name="Akdeniz Z."/>
        </authorList>
    </citation>
    <scope>NUCLEOTIDE SEQUENCE [LARGE SCALE GENOMIC DNA]</scope>
</reference>
<sequence length="136" mass="15146">MEVYALNDTMNGTISDIQYIIDLYTSVQSHSRRTPLLRPSRPLTATSTSATLLIPIYSPIYAQNKQFPVIGVHPDTSKKLSQNDIKIVKSLLSRGVAVAGSMLAAPEVIYIYHFLETALTDCLIAFQMIIKHINDH</sequence>
<organism evidence="1">
    <name type="scientific">Hexamita inflata</name>
    <dbReference type="NCBI Taxonomy" id="28002"/>
    <lineage>
        <taxon>Eukaryota</taxon>
        <taxon>Metamonada</taxon>
        <taxon>Diplomonadida</taxon>
        <taxon>Hexamitidae</taxon>
        <taxon>Hexamitinae</taxon>
        <taxon>Hexamita</taxon>
    </lineage>
</organism>
<dbReference type="EMBL" id="CATOUU010000380">
    <property type="protein sequence ID" value="CAI9927101.1"/>
    <property type="molecule type" value="Genomic_DNA"/>
</dbReference>
<evidence type="ECO:0000313" key="2">
    <source>
        <dbReference type="EMBL" id="CAL5971942.1"/>
    </source>
</evidence>
<protein>
    <submittedName>
        <fullName evidence="2">Hypothetical_protein</fullName>
    </submittedName>
</protein>
<evidence type="ECO:0000313" key="1">
    <source>
        <dbReference type="EMBL" id="CAI9927101.1"/>
    </source>
</evidence>
<dbReference type="AlphaFoldDB" id="A0AA86TSL0"/>